<dbReference type="Proteomes" id="UP000002195">
    <property type="component" value="Unassembled WGS sequence"/>
</dbReference>
<feature type="compositionally biased region" description="Low complexity" evidence="3">
    <location>
        <begin position="210"/>
        <end position="262"/>
    </location>
</feature>
<feature type="compositionally biased region" description="Low complexity" evidence="3">
    <location>
        <begin position="353"/>
        <end position="378"/>
    </location>
</feature>
<feature type="compositionally biased region" description="Basic and acidic residues" evidence="3">
    <location>
        <begin position="427"/>
        <end position="443"/>
    </location>
</feature>
<dbReference type="GO" id="GO:0010608">
    <property type="term" value="P:post-transcriptional regulation of gene expression"/>
    <property type="evidence" value="ECO:0000318"/>
    <property type="project" value="GO_Central"/>
</dbReference>
<feature type="repeat" description="Pumilio" evidence="2">
    <location>
        <begin position="543"/>
        <end position="578"/>
    </location>
</feature>
<accession>Q54WL9</accession>
<feature type="domain" description="PUM-HD" evidence="4">
    <location>
        <begin position="448"/>
        <end position="782"/>
    </location>
</feature>
<gene>
    <name evidence="5" type="ORF">DDB_G0279557</name>
</gene>
<dbReference type="FunCoup" id="Q54WL9">
    <property type="interactions" value="18"/>
</dbReference>
<reference evidence="5 6" key="1">
    <citation type="journal article" date="2005" name="Nature">
        <title>The genome of the social amoeba Dictyostelium discoideum.</title>
        <authorList>
            <consortium name="The Dictyostelium discoideum Sequencing Consortium"/>
            <person name="Eichinger L."/>
            <person name="Pachebat J.A."/>
            <person name="Glockner G."/>
            <person name="Rajandream M.A."/>
            <person name="Sucgang R."/>
            <person name="Berriman M."/>
            <person name="Song J."/>
            <person name="Olsen R."/>
            <person name="Szafranski K."/>
            <person name="Xu Q."/>
            <person name="Tunggal B."/>
            <person name="Kummerfeld S."/>
            <person name="Madera M."/>
            <person name="Konfortov B.A."/>
            <person name="Rivero F."/>
            <person name="Bankier A.T."/>
            <person name="Lehmann R."/>
            <person name="Hamlin N."/>
            <person name="Davies R."/>
            <person name="Gaudet P."/>
            <person name="Fey P."/>
            <person name="Pilcher K."/>
            <person name="Chen G."/>
            <person name="Saunders D."/>
            <person name="Sodergren E."/>
            <person name="Davis P."/>
            <person name="Kerhornou A."/>
            <person name="Nie X."/>
            <person name="Hall N."/>
            <person name="Anjard C."/>
            <person name="Hemphill L."/>
            <person name="Bason N."/>
            <person name="Farbrother P."/>
            <person name="Desany B."/>
            <person name="Just E."/>
            <person name="Morio T."/>
            <person name="Rost R."/>
            <person name="Churcher C."/>
            <person name="Cooper J."/>
            <person name="Haydock S."/>
            <person name="van Driessche N."/>
            <person name="Cronin A."/>
            <person name="Goodhead I."/>
            <person name="Muzny D."/>
            <person name="Mourier T."/>
            <person name="Pain A."/>
            <person name="Lu M."/>
            <person name="Harper D."/>
            <person name="Lindsay R."/>
            <person name="Hauser H."/>
            <person name="James K."/>
            <person name="Quiles M."/>
            <person name="Madan Babu M."/>
            <person name="Saito T."/>
            <person name="Buchrieser C."/>
            <person name="Wardroper A."/>
            <person name="Felder M."/>
            <person name="Thangavelu M."/>
            <person name="Johnson D."/>
            <person name="Knights A."/>
            <person name="Loulseged H."/>
            <person name="Mungall K."/>
            <person name="Oliver K."/>
            <person name="Price C."/>
            <person name="Quail M.A."/>
            <person name="Urushihara H."/>
            <person name="Hernandez J."/>
            <person name="Rabbinowitsch E."/>
            <person name="Steffen D."/>
            <person name="Sanders M."/>
            <person name="Ma J."/>
            <person name="Kohara Y."/>
            <person name="Sharp S."/>
            <person name="Simmonds M."/>
            <person name="Spiegler S."/>
            <person name="Tivey A."/>
            <person name="Sugano S."/>
            <person name="White B."/>
            <person name="Walker D."/>
            <person name="Woodward J."/>
            <person name="Winckler T."/>
            <person name="Tanaka Y."/>
            <person name="Shaulsky G."/>
            <person name="Schleicher M."/>
            <person name="Weinstock G."/>
            <person name="Rosenthal A."/>
            <person name="Cox E.C."/>
            <person name="Chisholm R.L."/>
            <person name="Gibbs R."/>
            <person name="Loomis W.F."/>
            <person name="Platzer M."/>
            <person name="Kay R.R."/>
            <person name="Williams J."/>
            <person name="Dear P.H."/>
            <person name="Noegel A.A."/>
            <person name="Barrell B."/>
            <person name="Kuspa A."/>
        </authorList>
    </citation>
    <scope>NUCLEOTIDE SEQUENCE [LARGE SCALE GENOMIC DNA]</scope>
    <source>
        <strain evidence="5 6">AX4</strain>
    </source>
</reference>
<dbReference type="GO" id="GO:0003729">
    <property type="term" value="F:mRNA binding"/>
    <property type="evidence" value="ECO:0000318"/>
    <property type="project" value="GO_Central"/>
</dbReference>
<feature type="region of interest" description="Disordered" evidence="3">
    <location>
        <begin position="419"/>
        <end position="456"/>
    </location>
</feature>
<dbReference type="GeneID" id="8622107"/>
<keyword evidence="6" id="KW-1185">Reference proteome</keyword>
<evidence type="ECO:0000256" key="1">
    <source>
        <dbReference type="ARBA" id="ARBA00022737"/>
    </source>
</evidence>
<dbReference type="eggNOG" id="KOG2049">
    <property type="taxonomic scope" value="Eukaryota"/>
</dbReference>
<dbReference type="EMBL" id="AAFI02000031">
    <property type="protein sequence ID" value="EAL67717.1"/>
    <property type="molecule type" value="Genomic_DNA"/>
</dbReference>
<dbReference type="GO" id="GO:0005737">
    <property type="term" value="C:cytoplasm"/>
    <property type="evidence" value="ECO:0000318"/>
    <property type="project" value="GO_Central"/>
</dbReference>
<proteinExistence type="predicted"/>
<comment type="caution">
    <text evidence="5">The sequence shown here is derived from an EMBL/GenBank/DDBJ whole genome shotgun (WGS) entry which is preliminary data.</text>
</comment>
<feature type="repeat" description="Pumilio" evidence="2">
    <location>
        <begin position="507"/>
        <end position="542"/>
    </location>
</feature>
<dbReference type="VEuPathDB" id="AmoebaDB:DDB_G0279557"/>
<dbReference type="PANTHER" id="PTHR12537">
    <property type="entry name" value="RNA BINDING PROTEIN PUMILIO-RELATED"/>
    <property type="match status" value="1"/>
</dbReference>
<protein>
    <recommendedName>
        <fullName evidence="4">PUM-HD domain-containing protein</fullName>
    </recommendedName>
</protein>
<dbReference type="InterPro" id="IPR001313">
    <property type="entry name" value="Pumilio_RNA-bd_rpt"/>
</dbReference>
<feature type="repeat" description="Pumilio" evidence="2">
    <location>
        <begin position="579"/>
        <end position="614"/>
    </location>
</feature>
<dbReference type="FunFam" id="1.25.10.10:FF:000237">
    <property type="entry name" value="Pumilio homolog 9"/>
    <property type="match status" value="1"/>
</dbReference>
<dbReference type="RefSeq" id="XP_641698.1">
    <property type="nucleotide sequence ID" value="XM_636606.1"/>
</dbReference>
<organism evidence="5 6">
    <name type="scientific">Dictyostelium discoideum</name>
    <name type="common">Social amoeba</name>
    <dbReference type="NCBI Taxonomy" id="44689"/>
    <lineage>
        <taxon>Eukaryota</taxon>
        <taxon>Amoebozoa</taxon>
        <taxon>Evosea</taxon>
        <taxon>Eumycetozoa</taxon>
        <taxon>Dictyostelia</taxon>
        <taxon>Dictyosteliales</taxon>
        <taxon>Dictyosteliaceae</taxon>
        <taxon>Dictyostelium</taxon>
    </lineage>
</organism>
<dbReference type="HOGENOM" id="CLU_358417_0_0_1"/>
<evidence type="ECO:0000256" key="3">
    <source>
        <dbReference type="SAM" id="MobiDB-lite"/>
    </source>
</evidence>
<dbReference type="InterPro" id="IPR033133">
    <property type="entry name" value="PUM-HD"/>
</dbReference>
<evidence type="ECO:0000256" key="2">
    <source>
        <dbReference type="PROSITE-ProRule" id="PRU00317"/>
    </source>
</evidence>
<dbReference type="KEGG" id="ddi:DDB_G0279557"/>
<evidence type="ECO:0000313" key="5">
    <source>
        <dbReference type="EMBL" id="EAL67717.1"/>
    </source>
</evidence>
<dbReference type="OMA" id="ADENQHA"/>
<feature type="compositionally biased region" description="Low complexity" evidence="3">
    <location>
        <begin position="291"/>
        <end position="326"/>
    </location>
</feature>
<feature type="compositionally biased region" description="Polar residues" evidence="3">
    <location>
        <begin position="271"/>
        <end position="280"/>
    </location>
</feature>
<dbReference type="SMART" id="SM00025">
    <property type="entry name" value="Pumilio"/>
    <property type="match status" value="8"/>
</dbReference>
<dbReference type="PROSITE" id="PS50302">
    <property type="entry name" value="PUM"/>
    <property type="match status" value="7"/>
</dbReference>
<dbReference type="PROSITE" id="PS50303">
    <property type="entry name" value="PUM_HD"/>
    <property type="match status" value="1"/>
</dbReference>
<dbReference type="InterPro" id="IPR016024">
    <property type="entry name" value="ARM-type_fold"/>
</dbReference>
<dbReference type="PANTHER" id="PTHR12537:SF176">
    <property type="entry name" value="PUM-HD DOMAIN-CONTAINING PROTEIN"/>
    <property type="match status" value="1"/>
</dbReference>
<feature type="region of interest" description="Disordered" evidence="3">
    <location>
        <begin position="210"/>
        <end position="378"/>
    </location>
</feature>
<dbReference type="SUPFAM" id="SSF48371">
    <property type="entry name" value="ARM repeat"/>
    <property type="match status" value="1"/>
</dbReference>
<feature type="repeat" description="Pumilio" evidence="2">
    <location>
        <begin position="722"/>
        <end position="758"/>
    </location>
</feature>
<dbReference type="dictyBase" id="DDB_G0279557"/>
<evidence type="ECO:0000259" key="4">
    <source>
        <dbReference type="PROSITE" id="PS50303"/>
    </source>
</evidence>
<dbReference type="InParanoid" id="Q54WL9"/>
<feature type="repeat" description="Pumilio" evidence="2">
    <location>
        <begin position="470"/>
        <end position="506"/>
    </location>
</feature>
<dbReference type="SMR" id="Q54WL9"/>
<feature type="repeat" description="Pumilio" evidence="2">
    <location>
        <begin position="651"/>
        <end position="686"/>
    </location>
</feature>
<dbReference type="InterPro" id="IPR011989">
    <property type="entry name" value="ARM-like"/>
</dbReference>
<evidence type="ECO:0000313" key="6">
    <source>
        <dbReference type="Proteomes" id="UP000002195"/>
    </source>
</evidence>
<feature type="compositionally biased region" description="Polar residues" evidence="3">
    <location>
        <begin position="18"/>
        <end position="39"/>
    </location>
</feature>
<dbReference type="PaxDb" id="44689-DDB0305068"/>
<name>Q54WL9_DICDI</name>
<keyword evidence="1" id="KW-0677">Repeat</keyword>
<dbReference type="AlphaFoldDB" id="Q54WL9"/>
<sequence>MDPRFFFAMTEVLNNKTESPNIQNFSSASLQDDNNNTGFDDSDRKQKIVYTSDFLKKFDKNKTKEFSQNIMQPQQPIGAPHLGGGELFNNNIDLENNQTHEYRGIIQRLKSIIVNSKDDNLMSMMRMVFSESNLGKSFLVDDYNQKRIPDIGGPIQNFVFLGDVEPSQMSPTPLNSFFSTHAANSSISGSLPPLRSPRKVESVPSIPVLPLSSQQQTQQQQQPIGHPSSSSTPSSLNSSGGSISTSSSTSSPATSTNTTPNTQAPFKSPRKLNTSGSGLTSIIPPGFSNESSPNTSSNIVSPSTTTTTPLSSTSPSTTTTTTTPTSFQPSGGKMKKSPSMPVIAGKLNGESLKSPNKPNLASNNNNNNNNYSNSNISFSNIKPNNGSLSSSANSISTGLPNLSGGKINTNVYSSLGNIGSGMNGSSTKDDSVSPTKKSTDHQPRKPMTKSVSMSSIGLNNQDPKCTSLEEITGQIYHLTKYQAGCRFLQKKLEEKPDSEHVTLIFNEVFDHLNELMIDPYGQYLIPQLMKYCDNNQRRQIVDKIAPSVETFACHVYGIHGIQKLLQYLSPDQVESIIASIKGKVIQLSKDNKGNYLIQSFLKQFSPEVNQFVCDAIMGNIEEICTHKVGCTVVNRCIDNANPEQLEKLVDKITEHSLKLVQDQFGNYVVQHLLSKNKAYSSKLIVSLKDNIAELSIQKFSSNVIEKCLQLADTPTYELIIKALTEADILSLLQDKYANFVIQTALDVSNDTQHAKLVKIIVPYIHQIKTPYVIHIQKKILQV</sequence>
<dbReference type="CDD" id="cd07920">
    <property type="entry name" value="Pumilio"/>
    <property type="match status" value="1"/>
</dbReference>
<feature type="repeat" description="Pumilio" evidence="2">
    <location>
        <begin position="615"/>
        <end position="650"/>
    </location>
</feature>
<dbReference type="GlyGen" id="Q54WL9">
    <property type="glycosylation" value="1 site"/>
</dbReference>
<dbReference type="STRING" id="44689.Q54WL9"/>
<dbReference type="Pfam" id="PF00806">
    <property type="entry name" value="PUF"/>
    <property type="match status" value="8"/>
</dbReference>
<dbReference type="InterPro" id="IPR033712">
    <property type="entry name" value="Pumilio_RNA-bd"/>
</dbReference>
<dbReference type="Gene3D" id="1.25.10.10">
    <property type="entry name" value="Leucine-rich Repeat Variant"/>
    <property type="match status" value="1"/>
</dbReference>
<feature type="region of interest" description="Disordered" evidence="3">
    <location>
        <begin position="18"/>
        <end position="41"/>
    </location>
</feature>